<sequence>MEIVKRLKVPASYFFTKVVESIVMDIKQSTGDSLALEELAGCEYEKKYPNGQRVKIRIIELVKDKTYTFETSNARNVFVSSYEIKTLDEGSCEIHYSETVESHGTLNKVNDALVGFMFGFFKKKQFKKMLEQVEASY</sequence>
<proteinExistence type="predicted"/>
<evidence type="ECO:0008006" key="3">
    <source>
        <dbReference type="Google" id="ProtNLM"/>
    </source>
</evidence>
<dbReference type="EMBL" id="NGKA01000002">
    <property type="protein sequence ID" value="RSU15096.1"/>
    <property type="molecule type" value="Genomic_DNA"/>
</dbReference>
<dbReference type="AlphaFoldDB" id="A0A430B412"/>
<dbReference type="SUPFAM" id="SSF55961">
    <property type="entry name" value="Bet v1-like"/>
    <property type="match status" value="1"/>
</dbReference>
<dbReference type="InterPro" id="IPR021701">
    <property type="entry name" value="DUF3284"/>
</dbReference>
<name>A0A430B412_9ENTE</name>
<accession>A0A430B412</accession>
<dbReference type="RefSeq" id="WP_126806679.1">
    <property type="nucleotide sequence ID" value="NZ_NGKA01000002.1"/>
</dbReference>
<gene>
    <name evidence="1" type="ORF">CBF29_01825</name>
</gene>
<protein>
    <recommendedName>
        <fullName evidence="3">DUF3284 domain-containing protein</fullName>
    </recommendedName>
</protein>
<organism evidence="1 2">
    <name type="scientific">Vagococcus elongatus</name>
    <dbReference type="NCBI Taxonomy" id="180344"/>
    <lineage>
        <taxon>Bacteria</taxon>
        <taxon>Bacillati</taxon>
        <taxon>Bacillota</taxon>
        <taxon>Bacilli</taxon>
        <taxon>Lactobacillales</taxon>
        <taxon>Enterococcaceae</taxon>
        <taxon>Vagococcus</taxon>
    </lineage>
</organism>
<reference evidence="1 2" key="1">
    <citation type="submission" date="2017-05" db="EMBL/GenBank/DDBJ databases">
        <title>Vagococcus spp. assemblies.</title>
        <authorList>
            <person name="Gulvik C.A."/>
        </authorList>
    </citation>
    <scope>NUCLEOTIDE SEQUENCE [LARGE SCALE GENOMIC DNA]</scope>
    <source>
        <strain evidence="1 2">CCUG 51432</strain>
    </source>
</reference>
<comment type="caution">
    <text evidence="1">The sequence shown here is derived from an EMBL/GenBank/DDBJ whole genome shotgun (WGS) entry which is preliminary data.</text>
</comment>
<dbReference type="Pfam" id="PF11687">
    <property type="entry name" value="DUF3284"/>
    <property type="match status" value="1"/>
</dbReference>
<keyword evidence="2" id="KW-1185">Reference proteome</keyword>
<dbReference type="Proteomes" id="UP000287605">
    <property type="component" value="Unassembled WGS sequence"/>
</dbReference>
<evidence type="ECO:0000313" key="1">
    <source>
        <dbReference type="EMBL" id="RSU15096.1"/>
    </source>
</evidence>
<evidence type="ECO:0000313" key="2">
    <source>
        <dbReference type="Proteomes" id="UP000287605"/>
    </source>
</evidence>
<dbReference type="OrthoDB" id="2361512at2"/>